<evidence type="ECO:0000313" key="2">
    <source>
        <dbReference type="Proteomes" id="UP000589036"/>
    </source>
</evidence>
<name>A0A852TXQ7_9ACTN</name>
<organism evidence="1 2">
    <name type="scientific">Spinactinospora alkalitolerans</name>
    <dbReference type="NCBI Taxonomy" id="687207"/>
    <lineage>
        <taxon>Bacteria</taxon>
        <taxon>Bacillati</taxon>
        <taxon>Actinomycetota</taxon>
        <taxon>Actinomycetes</taxon>
        <taxon>Streptosporangiales</taxon>
        <taxon>Nocardiopsidaceae</taxon>
        <taxon>Spinactinospora</taxon>
    </lineage>
</organism>
<keyword evidence="2" id="KW-1185">Reference proteome</keyword>
<proteinExistence type="predicted"/>
<dbReference type="RefSeq" id="WP_312863173.1">
    <property type="nucleotide sequence ID" value="NZ_BAAAYY010000015.1"/>
</dbReference>
<dbReference type="EMBL" id="JACCCC010000001">
    <property type="protein sequence ID" value="NYE47603.1"/>
    <property type="molecule type" value="Genomic_DNA"/>
</dbReference>
<accession>A0A852TXQ7</accession>
<evidence type="ECO:0000313" key="1">
    <source>
        <dbReference type="EMBL" id="NYE47603.1"/>
    </source>
</evidence>
<dbReference type="AlphaFoldDB" id="A0A852TXQ7"/>
<gene>
    <name evidence="1" type="ORF">HDA32_002723</name>
</gene>
<dbReference type="Proteomes" id="UP000589036">
    <property type="component" value="Unassembled WGS sequence"/>
</dbReference>
<comment type="caution">
    <text evidence="1">The sequence shown here is derived from an EMBL/GenBank/DDBJ whole genome shotgun (WGS) entry which is preliminary data.</text>
</comment>
<reference evidence="1 2" key="1">
    <citation type="submission" date="2020-07" db="EMBL/GenBank/DDBJ databases">
        <title>Sequencing the genomes of 1000 actinobacteria strains.</title>
        <authorList>
            <person name="Klenk H.-P."/>
        </authorList>
    </citation>
    <scope>NUCLEOTIDE SEQUENCE [LARGE SCALE GENOMIC DNA]</scope>
    <source>
        <strain evidence="1 2">CXB654</strain>
    </source>
</reference>
<sequence>MDTGDAGAARIPHSVALQDLLAAIPLYAPVDGPEQGRITATTTHPGEELPAKVVVDFAGEAGVEIATRRWDTGTGPDPRHVRGFCVERDFMQRRMNGALDARPLPLPEGSAWSQRHIALDGAAQAFTVLSTPDSWVAAAAVPGPFLIRLFATAPRPGLTALRRITSATELQPLRGRA</sequence>
<protein>
    <submittedName>
        <fullName evidence="1">Uncharacterized protein</fullName>
    </submittedName>
</protein>